<dbReference type="Proteomes" id="UP000186221">
    <property type="component" value="Unassembled WGS sequence"/>
</dbReference>
<accession>A0A1N7QHS6</accession>
<dbReference type="EMBL" id="FTOG01000020">
    <property type="protein sequence ID" value="SIT22334.1"/>
    <property type="molecule type" value="Genomic_DNA"/>
</dbReference>
<evidence type="ECO:0000313" key="2">
    <source>
        <dbReference type="Proteomes" id="UP000186221"/>
    </source>
</evidence>
<protein>
    <submittedName>
        <fullName evidence="1">Uncharacterized protein</fullName>
    </submittedName>
</protein>
<gene>
    <name evidence="1" type="ORF">SAMN05421580_12017</name>
</gene>
<dbReference type="RefSeq" id="WP_139327870.1">
    <property type="nucleotide sequence ID" value="NZ_FTOG01000020.1"/>
</dbReference>
<dbReference type="OrthoDB" id="6400380at2"/>
<organism evidence="1 2">
    <name type="scientific">Rhodobacter aestuarii</name>
    <dbReference type="NCBI Taxonomy" id="453582"/>
    <lineage>
        <taxon>Bacteria</taxon>
        <taxon>Pseudomonadati</taxon>
        <taxon>Pseudomonadota</taxon>
        <taxon>Alphaproteobacteria</taxon>
        <taxon>Rhodobacterales</taxon>
        <taxon>Rhodobacter group</taxon>
        <taxon>Rhodobacter</taxon>
    </lineage>
</organism>
<name>A0A1N7QHS6_9RHOB</name>
<proteinExistence type="predicted"/>
<dbReference type="AlphaFoldDB" id="A0A1N7QHS6"/>
<reference evidence="2" key="1">
    <citation type="submission" date="2017-01" db="EMBL/GenBank/DDBJ databases">
        <authorList>
            <person name="Varghese N."/>
            <person name="Submissions S."/>
        </authorList>
    </citation>
    <scope>NUCLEOTIDE SEQUENCE [LARGE SCALE GENOMIC DNA]</scope>
    <source>
        <strain evidence="2">DSM 19945</strain>
    </source>
</reference>
<evidence type="ECO:0000313" key="1">
    <source>
        <dbReference type="EMBL" id="SIT22334.1"/>
    </source>
</evidence>
<sequence length="107" mass="12018">MMPALEDDETLTETSQREVWLRIVVSAFRDGYKWRLSDGGEKLFTATMEDTDFVNSVMDGKVSLSANDTLKCLIREDQKLGPSGLSKDVTVLRVIEHIPGAKQMKLI</sequence>
<keyword evidence="2" id="KW-1185">Reference proteome</keyword>